<evidence type="ECO:0000256" key="7">
    <source>
        <dbReference type="SAM" id="Phobius"/>
    </source>
</evidence>
<organism evidence="9 10">
    <name type="scientific">Shiella aurantiaca</name>
    <dbReference type="NCBI Taxonomy" id="3058365"/>
    <lineage>
        <taxon>Bacteria</taxon>
        <taxon>Pseudomonadati</taxon>
        <taxon>Bacteroidota</taxon>
        <taxon>Cytophagia</taxon>
        <taxon>Cytophagales</taxon>
        <taxon>Shiellaceae</taxon>
        <taxon>Shiella</taxon>
    </lineage>
</organism>
<comment type="caution">
    <text evidence="9">The sequence shown here is derived from an EMBL/GenBank/DDBJ whole genome shotgun (WGS) entry which is preliminary data.</text>
</comment>
<dbReference type="PANTHER" id="PTHR12639:SF7">
    <property type="entry name" value="HTTM DOMAIN-CONTAINING PROTEIN"/>
    <property type="match status" value="1"/>
</dbReference>
<feature type="transmembrane region" description="Helical" evidence="7">
    <location>
        <begin position="307"/>
        <end position="330"/>
    </location>
</feature>
<dbReference type="InterPro" id="IPR011020">
    <property type="entry name" value="HTTM-like"/>
</dbReference>
<evidence type="ECO:0000313" key="10">
    <source>
        <dbReference type="Proteomes" id="UP001168552"/>
    </source>
</evidence>
<gene>
    <name evidence="9" type="ORF">QWY31_07265</name>
</gene>
<accession>A0ABT8F4W5</accession>
<feature type="transmembrane region" description="Helical" evidence="7">
    <location>
        <begin position="72"/>
        <end position="96"/>
    </location>
</feature>
<keyword evidence="4 7" id="KW-0472">Membrane</keyword>
<evidence type="ECO:0000256" key="5">
    <source>
        <dbReference type="ARBA" id="ARBA00023157"/>
    </source>
</evidence>
<dbReference type="Proteomes" id="UP001168552">
    <property type="component" value="Unassembled WGS sequence"/>
</dbReference>
<feature type="transmembrane region" description="Helical" evidence="7">
    <location>
        <begin position="238"/>
        <end position="262"/>
    </location>
</feature>
<keyword evidence="2 7" id="KW-0812">Transmembrane</keyword>
<reference evidence="9" key="1">
    <citation type="submission" date="2023-06" db="EMBL/GenBank/DDBJ databases">
        <title>Cytophagales bacterium Strain LB-30, isolated from soil.</title>
        <authorList>
            <person name="Liu B."/>
        </authorList>
    </citation>
    <scope>NUCLEOTIDE SEQUENCE</scope>
    <source>
        <strain evidence="9">LB-30</strain>
    </source>
</reference>
<evidence type="ECO:0000256" key="1">
    <source>
        <dbReference type="ARBA" id="ARBA00004127"/>
    </source>
</evidence>
<keyword evidence="3 7" id="KW-1133">Transmembrane helix</keyword>
<dbReference type="SMART" id="SM00752">
    <property type="entry name" value="HTTM"/>
    <property type="match status" value="1"/>
</dbReference>
<evidence type="ECO:0000256" key="3">
    <source>
        <dbReference type="ARBA" id="ARBA00022989"/>
    </source>
</evidence>
<dbReference type="InterPro" id="IPR053934">
    <property type="entry name" value="HTTM_dom"/>
</dbReference>
<evidence type="ECO:0000256" key="4">
    <source>
        <dbReference type="ARBA" id="ARBA00023136"/>
    </source>
</evidence>
<feature type="transmembrane region" description="Helical" evidence="7">
    <location>
        <begin position="210"/>
        <end position="231"/>
    </location>
</feature>
<keyword evidence="6" id="KW-0456">Lyase</keyword>
<dbReference type="EMBL" id="JAUHJS010000003">
    <property type="protein sequence ID" value="MDN4165294.1"/>
    <property type="molecule type" value="Genomic_DNA"/>
</dbReference>
<proteinExistence type="predicted"/>
<name>A0ABT8F4W5_9BACT</name>
<feature type="transmembrane region" description="Helical" evidence="7">
    <location>
        <begin position="116"/>
        <end position="136"/>
    </location>
</feature>
<dbReference type="Pfam" id="PF05090">
    <property type="entry name" value="HTTM"/>
    <property type="match status" value="1"/>
</dbReference>
<keyword evidence="10" id="KW-1185">Reference proteome</keyword>
<dbReference type="InterPro" id="IPR007782">
    <property type="entry name" value="VKG_COase"/>
</dbReference>
<feature type="domain" description="HTTM-like" evidence="8">
    <location>
        <begin position="15"/>
        <end position="275"/>
    </location>
</feature>
<evidence type="ECO:0000259" key="8">
    <source>
        <dbReference type="SMART" id="SM00752"/>
    </source>
</evidence>
<evidence type="ECO:0000256" key="6">
    <source>
        <dbReference type="ARBA" id="ARBA00023239"/>
    </source>
</evidence>
<feature type="transmembrane region" description="Helical" evidence="7">
    <location>
        <begin position="20"/>
        <end position="42"/>
    </location>
</feature>
<evidence type="ECO:0000313" key="9">
    <source>
        <dbReference type="EMBL" id="MDN4165294.1"/>
    </source>
</evidence>
<evidence type="ECO:0000256" key="2">
    <source>
        <dbReference type="ARBA" id="ARBA00022692"/>
    </source>
</evidence>
<dbReference type="RefSeq" id="WP_406682485.1">
    <property type="nucleotide sequence ID" value="NZ_JAUHJS010000003.1"/>
</dbReference>
<sequence length="449" mass="52316">MIIKRVQDLFNQVVNKPVKIYPLVVFRILFGAMMALSVVRFLSKGWVQDVYLAPRFFFSYWGMDFIQPYHPIFIYTLFGLMLIASLGIILGAYYRLSASLFFLAFTYIELIDKSTYLNHYYFVSLIAFLLIFLPAHRYFSWDVKRGAVEGTNQISAWPIRLIQFQLAMVYIFAGIAKLNPDWLLEAQPLRIWLQAHQDMPLLGPLLAQKATAYFFSWAGALYDLFIVFFLLNNRWRSFAYVAVVVFHGFTALLFPIGMFPYIMVLSTLIFFSEDFHQKVIQRLAKLIRYQAPETYTQNWAQKLPKAFILYILIQIIVPLRFLVLPGNLYWNELGYRYSWRVMLMEKAGYATFWITDSSTGKTAEIAPSDYLTPLQVKMMATQPDMILQFAHFLKKEFQAQGIANPEVRAQSYVTFNGRGSRPFLDSSVDLTQFSIYSTDLSWVLPFQDQ</sequence>
<keyword evidence="5" id="KW-1015">Disulfide bond</keyword>
<protein>
    <submittedName>
        <fullName evidence="9">HTTM domain-containing protein</fullName>
    </submittedName>
</protein>
<dbReference type="InterPro" id="IPR053935">
    <property type="entry name" value="VKGC_lumenal_dom"/>
</dbReference>
<dbReference type="PANTHER" id="PTHR12639">
    <property type="entry name" value="VITAMIN K-DEPENDENT GAMMA-CARBOXYLASE"/>
    <property type="match status" value="1"/>
</dbReference>
<comment type="subcellular location">
    <subcellularLocation>
        <location evidence="1">Endomembrane system</location>
        <topology evidence="1">Multi-pass membrane protein</topology>
    </subcellularLocation>
</comment>
<dbReference type="Pfam" id="PF22777">
    <property type="entry name" value="VKGC_lumenal_dom"/>
    <property type="match status" value="1"/>
</dbReference>